<dbReference type="AlphaFoldDB" id="A0A844YHM6"/>
<dbReference type="SMART" id="SM00450">
    <property type="entry name" value="RHOD"/>
    <property type="match status" value="1"/>
</dbReference>
<dbReference type="PANTHER" id="PTHR44086:SF10">
    <property type="entry name" value="THIOSULFATE SULFURTRANSFERASE_RHODANESE-LIKE DOMAIN-CONTAINING PROTEIN 3"/>
    <property type="match status" value="1"/>
</dbReference>
<evidence type="ECO:0000259" key="2">
    <source>
        <dbReference type="PROSITE" id="PS50206"/>
    </source>
</evidence>
<dbReference type="OrthoDB" id="9807812at2"/>
<dbReference type="InterPro" id="IPR036873">
    <property type="entry name" value="Rhodanese-like_dom_sf"/>
</dbReference>
<dbReference type="PANTHER" id="PTHR44086">
    <property type="entry name" value="THIOSULFATE SULFURTRANSFERASE RDL2, MITOCHONDRIAL-RELATED"/>
    <property type="match status" value="1"/>
</dbReference>
<dbReference type="InterPro" id="IPR001763">
    <property type="entry name" value="Rhodanese-like_dom"/>
</dbReference>
<keyword evidence="1" id="KW-0472">Membrane</keyword>
<proteinExistence type="predicted"/>
<dbReference type="Gene3D" id="6.10.140.1340">
    <property type="match status" value="1"/>
</dbReference>
<dbReference type="GO" id="GO:0004792">
    <property type="term" value="F:thiosulfate-cyanide sulfurtransferase activity"/>
    <property type="evidence" value="ECO:0007669"/>
    <property type="project" value="TreeGrafter"/>
</dbReference>
<gene>
    <name evidence="3" type="ORF">GRI48_09390</name>
</gene>
<evidence type="ECO:0000313" key="3">
    <source>
        <dbReference type="EMBL" id="MXO63223.1"/>
    </source>
</evidence>
<feature type="domain" description="Rhodanese" evidence="2">
    <location>
        <begin position="15"/>
        <end position="99"/>
    </location>
</feature>
<dbReference type="RefSeq" id="WP_160674499.1">
    <property type="nucleotide sequence ID" value="NZ_WTYN01000001.1"/>
</dbReference>
<name>A0A844YHM6_9SPHN</name>
<organism evidence="3 4">
    <name type="scientific">Qipengyuania oceanensis</name>
    <dbReference type="NCBI Taxonomy" id="1463597"/>
    <lineage>
        <taxon>Bacteria</taxon>
        <taxon>Pseudomonadati</taxon>
        <taxon>Pseudomonadota</taxon>
        <taxon>Alphaproteobacteria</taxon>
        <taxon>Sphingomonadales</taxon>
        <taxon>Erythrobacteraceae</taxon>
        <taxon>Qipengyuania</taxon>
    </lineage>
</organism>
<dbReference type="EMBL" id="WTYN01000001">
    <property type="protein sequence ID" value="MXO63223.1"/>
    <property type="molecule type" value="Genomic_DNA"/>
</dbReference>
<dbReference type="Gene3D" id="3.40.250.10">
    <property type="entry name" value="Rhodanese-like domain"/>
    <property type="match status" value="1"/>
</dbReference>
<reference evidence="3 4" key="1">
    <citation type="submission" date="2019-12" db="EMBL/GenBank/DDBJ databases">
        <title>Genomic-based taxomic classification of the family Erythrobacteraceae.</title>
        <authorList>
            <person name="Xu L."/>
        </authorList>
    </citation>
    <scope>NUCLEOTIDE SEQUENCE [LARGE SCALE GENOMIC DNA]</scope>
    <source>
        <strain evidence="3 4">MCCC 1A09965</strain>
    </source>
</reference>
<protein>
    <recommendedName>
        <fullName evidence="2">Rhodanese domain-containing protein</fullName>
    </recommendedName>
</protein>
<dbReference type="PROSITE" id="PS50206">
    <property type="entry name" value="RHODANESE_3"/>
    <property type="match status" value="1"/>
</dbReference>
<sequence>MTLTPISPLKAQSLGGDGARLVDIRSPEEFAFNNVPGAENRPLATIEPFEDARDVVFICRTGRRSEMNAPELAALTKGKAYRLDGGIVGWRAAGLPLAVDRSGALELDQQALIVSGALVIVSALFAVIVTGWYFLLAVAVGADLIYRGRTERSVIEKALRLFPWNRGK</sequence>
<dbReference type="SUPFAM" id="SSF52821">
    <property type="entry name" value="Rhodanese/Cell cycle control phosphatase"/>
    <property type="match status" value="1"/>
</dbReference>
<feature type="transmembrane region" description="Helical" evidence="1">
    <location>
        <begin position="111"/>
        <end position="135"/>
    </location>
</feature>
<dbReference type="Proteomes" id="UP000445582">
    <property type="component" value="Unassembled WGS sequence"/>
</dbReference>
<keyword evidence="4" id="KW-1185">Reference proteome</keyword>
<dbReference type="Pfam" id="PF00581">
    <property type="entry name" value="Rhodanese"/>
    <property type="match status" value="1"/>
</dbReference>
<comment type="caution">
    <text evidence="3">The sequence shown here is derived from an EMBL/GenBank/DDBJ whole genome shotgun (WGS) entry which is preliminary data.</text>
</comment>
<evidence type="ECO:0000313" key="4">
    <source>
        <dbReference type="Proteomes" id="UP000445582"/>
    </source>
</evidence>
<keyword evidence="1" id="KW-0812">Transmembrane</keyword>
<keyword evidence="1" id="KW-1133">Transmembrane helix</keyword>
<evidence type="ECO:0000256" key="1">
    <source>
        <dbReference type="SAM" id="Phobius"/>
    </source>
</evidence>
<accession>A0A844YHM6</accession>